<name>A0ABD5P304_9EURY</name>
<dbReference type="GeneID" id="71853598"/>
<evidence type="ECO:0000313" key="1">
    <source>
        <dbReference type="EMBL" id="MFC4248591.1"/>
    </source>
</evidence>
<dbReference type="Proteomes" id="UP001595821">
    <property type="component" value="Unassembled WGS sequence"/>
</dbReference>
<evidence type="ECO:0000313" key="2">
    <source>
        <dbReference type="Proteomes" id="UP001595821"/>
    </source>
</evidence>
<accession>A0ABD5P304</accession>
<reference evidence="1 2" key="1">
    <citation type="journal article" date="2014" name="Int. J. Syst. Evol. Microbiol.">
        <title>Complete genome sequence of Corynebacterium casei LMG S-19264T (=DSM 44701T), isolated from a smear-ripened cheese.</title>
        <authorList>
            <consortium name="US DOE Joint Genome Institute (JGI-PGF)"/>
            <person name="Walter F."/>
            <person name="Albersmeier A."/>
            <person name="Kalinowski J."/>
            <person name="Ruckert C."/>
        </authorList>
    </citation>
    <scope>NUCLEOTIDE SEQUENCE [LARGE SCALE GENOMIC DNA]</scope>
    <source>
        <strain evidence="1 2">IBRC-M 10912</strain>
    </source>
</reference>
<gene>
    <name evidence="1" type="ORF">ACFOZ7_16925</name>
</gene>
<organism evidence="1 2">
    <name type="scientific">Natribaculum luteum</name>
    <dbReference type="NCBI Taxonomy" id="1586232"/>
    <lineage>
        <taxon>Archaea</taxon>
        <taxon>Methanobacteriati</taxon>
        <taxon>Methanobacteriota</taxon>
        <taxon>Stenosarchaea group</taxon>
        <taxon>Halobacteria</taxon>
        <taxon>Halobacteriales</taxon>
        <taxon>Natrialbaceae</taxon>
        <taxon>Natribaculum</taxon>
    </lineage>
</organism>
<dbReference type="InterPro" id="IPR057179">
    <property type="entry name" value="DUF7857"/>
</dbReference>
<dbReference type="RefSeq" id="WP_246973872.1">
    <property type="nucleotide sequence ID" value="NZ_CP095397.1"/>
</dbReference>
<proteinExistence type="predicted"/>
<dbReference type="AlphaFoldDB" id="A0ABD5P304"/>
<protein>
    <submittedName>
        <fullName evidence="1">Uncharacterized protein</fullName>
    </submittedName>
</protein>
<comment type="caution">
    <text evidence="1">The sequence shown here is derived from an EMBL/GenBank/DDBJ whole genome shotgun (WGS) entry which is preliminary data.</text>
</comment>
<dbReference type="Pfam" id="PF25256">
    <property type="entry name" value="DUF7857"/>
    <property type="match status" value="1"/>
</dbReference>
<dbReference type="EMBL" id="JBHSDJ010000125">
    <property type="protein sequence ID" value="MFC4248591.1"/>
    <property type="molecule type" value="Genomic_DNA"/>
</dbReference>
<sequence>MVELETTVDRRHGVTFVTVVVRNERTTPQRIRLESTLSGPVWPPRRNGIVNREWTGRTWDGTVEAGRRRGIGFASPAAAVDPPVELVELERATDGNRRICARTILSTLEQWTPRRRVTERA</sequence>